<dbReference type="Proteomes" id="UP000293089">
    <property type="component" value="Unassembled WGS sequence"/>
</dbReference>
<organism evidence="1 2">
    <name type="scientific">Pseudoxanthomonas winnipegensis</name>
    <dbReference type="NCBI Taxonomy" id="2480810"/>
    <lineage>
        <taxon>Bacteria</taxon>
        <taxon>Pseudomonadati</taxon>
        <taxon>Pseudomonadota</taxon>
        <taxon>Gammaproteobacteria</taxon>
        <taxon>Lysobacterales</taxon>
        <taxon>Lysobacteraceae</taxon>
        <taxon>Pseudoxanthomonas</taxon>
    </lineage>
</organism>
<dbReference type="EMBL" id="SHME01000009">
    <property type="protein sequence ID" value="TAA16240.1"/>
    <property type="molecule type" value="Genomic_DNA"/>
</dbReference>
<accession>A0ABY1W8Y3</accession>
<protein>
    <submittedName>
        <fullName evidence="1">Uncharacterized protein</fullName>
    </submittedName>
</protein>
<keyword evidence="2" id="KW-1185">Reference proteome</keyword>
<gene>
    <name evidence="1" type="ORF">EA658_20360</name>
</gene>
<dbReference type="RefSeq" id="WP_130531837.1">
    <property type="nucleotide sequence ID" value="NZ_SHMD01000005.1"/>
</dbReference>
<evidence type="ECO:0000313" key="1">
    <source>
        <dbReference type="EMBL" id="TAA16240.1"/>
    </source>
</evidence>
<sequence length="72" mass="7812">MPKTRAEIDALLDQLEADLPQIIATEEADCVMEAFAGRAEPIRDVTAPADVAHLDGRLNAMLEANELLPPDE</sequence>
<comment type="caution">
    <text evidence="1">The sequence shown here is derived from an EMBL/GenBank/DDBJ whole genome shotgun (WGS) entry which is preliminary data.</text>
</comment>
<evidence type="ECO:0000313" key="2">
    <source>
        <dbReference type="Proteomes" id="UP000293089"/>
    </source>
</evidence>
<reference evidence="1 2" key="1">
    <citation type="submission" date="2019-02" db="EMBL/GenBank/DDBJ databases">
        <title>WGS of Pseudoxanthomonas species novum from clinical isolates.</title>
        <authorList>
            <person name="Bernier A.-M."/>
            <person name="Bernard K."/>
            <person name="Vachon A."/>
        </authorList>
    </citation>
    <scope>NUCLEOTIDE SEQUENCE [LARGE SCALE GENOMIC DNA]</scope>
    <source>
        <strain evidence="2">NML 170316</strain>
    </source>
</reference>
<name>A0ABY1W8Y3_9GAMM</name>
<proteinExistence type="predicted"/>